<dbReference type="Pfam" id="PF03999">
    <property type="entry name" value="MAP65_ASE1"/>
    <property type="match status" value="1"/>
</dbReference>
<dbReference type="GeneID" id="36340023"/>
<evidence type="ECO:0000256" key="1">
    <source>
        <dbReference type="SAM" id="MobiDB-lite"/>
    </source>
</evidence>
<dbReference type="STRING" id="6210.W6V451"/>
<dbReference type="OMA" id="PCIRELY"/>
<keyword evidence="3" id="KW-1185">Reference proteome</keyword>
<gene>
    <name evidence="2" type="ORF">EGR_04308</name>
</gene>
<evidence type="ECO:0000313" key="2">
    <source>
        <dbReference type="EMBL" id="EUB60869.1"/>
    </source>
</evidence>
<feature type="region of interest" description="Disordered" evidence="1">
    <location>
        <begin position="773"/>
        <end position="792"/>
    </location>
</feature>
<dbReference type="AlphaFoldDB" id="W6V451"/>
<protein>
    <submittedName>
        <fullName evidence="2">Protein regulator of cytokinesis 1</fullName>
    </submittedName>
</protein>
<reference evidence="2 3" key="1">
    <citation type="journal article" date="2013" name="Nat. Genet.">
        <title>The genome of the hydatid tapeworm Echinococcus granulosus.</title>
        <authorList>
            <person name="Zheng H."/>
            <person name="Zhang W."/>
            <person name="Zhang L."/>
            <person name="Zhang Z."/>
            <person name="Li J."/>
            <person name="Lu G."/>
            <person name="Zhu Y."/>
            <person name="Wang Y."/>
            <person name="Huang Y."/>
            <person name="Liu J."/>
            <person name="Kang H."/>
            <person name="Chen J."/>
            <person name="Wang L."/>
            <person name="Chen A."/>
            <person name="Yu S."/>
            <person name="Gao Z."/>
            <person name="Jin L."/>
            <person name="Gu W."/>
            <person name="Wang Z."/>
            <person name="Zhao L."/>
            <person name="Shi B."/>
            <person name="Wen H."/>
            <person name="Lin R."/>
            <person name="Jones M.K."/>
            <person name="Brejova B."/>
            <person name="Vinar T."/>
            <person name="Zhao G."/>
            <person name="McManus D.P."/>
            <person name="Chen Z."/>
            <person name="Zhou Y."/>
            <person name="Wang S."/>
        </authorList>
    </citation>
    <scope>NUCLEOTIDE SEQUENCE [LARGE SCALE GENOMIC DNA]</scope>
</reference>
<comment type="caution">
    <text evidence="2">The sequence shown here is derived from an EMBL/GenBank/DDBJ whole genome shotgun (WGS) entry which is preliminary data.</text>
</comment>
<accession>W6V451</accession>
<dbReference type="CTD" id="36340023"/>
<name>W6V451_ECHGR</name>
<organism evidence="2 3">
    <name type="scientific">Echinococcus granulosus</name>
    <name type="common">Hydatid tapeworm</name>
    <dbReference type="NCBI Taxonomy" id="6210"/>
    <lineage>
        <taxon>Eukaryota</taxon>
        <taxon>Metazoa</taxon>
        <taxon>Spiralia</taxon>
        <taxon>Lophotrochozoa</taxon>
        <taxon>Platyhelminthes</taxon>
        <taxon>Cestoda</taxon>
        <taxon>Eucestoda</taxon>
        <taxon>Cyclophyllidea</taxon>
        <taxon>Taeniidae</taxon>
        <taxon>Echinococcus</taxon>
        <taxon>Echinococcus granulosus group</taxon>
    </lineage>
</organism>
<dbReference type="KEGG" id="egl:EGR_04308"/>
<proteinExistence type="predicted"/>
<feature type="compositionally biased region" description="Polar residues" evidence="1">
    <location>
        <begin position="744"/>
        <end position="765"/>
    </location>
</feature>
<evidence type="ECO:0000313" key="3">
    <source>
        <dbReference type="Proteomes" id="UP000019149"/>
    </source>
</evidence>
<dbReference type="RefSeq" id="XP_024352065.1">
    <property type="nucleotide sequence ID" value="XM_024493557.1"/>
</dbReference>
<feature type="compositionally biased region" description="Low complexity" evidence="1">
    <location>
        <begin position="773"/>
        <end position="788"/>
    </location>
</feature>
<dbReference type="Proteomes" id="UP000019149">
    <property type="component" value="Unassembled WGS sequence"/>
</dbReference>
<feature type="region of interest" description="Disordered" evidence="1">
    <location>
        <begin position="722"/>
        <end position="765"/>
    </location>
</feature>
<feature type="compositionally biased region" description="Polar residues" evidence="1">
    <location>
        <begin position="722"/>
        <end position="732"/>
    </location>
</feature>
<sequence length="937" mass="103861">MSVGSSGFVSCPRPSVDAYQSFSPLSRIAFSKNEKWIEYLFADLKEKVNHLLKIWDDIGLDEKPYEERKCILKRHLDMLLDNMISEEERSVAHLHSVVDEMEVKVSKLNSILGLKEKPLQHNLPLIVRERNLAEAYKHLSVMVSSRIDRFRSLAAEHQRLSKALGRPLKHYTYDYAPSPQLLEAIEHDINELLIKLAQRYAETCNHKVSNQVIESDATTGKNDDFTLSSGTCDENSTNTSISTFLSLKKRVAAIRESAQTERLKEAIRSNLLDLHKLFDECLVDPCIRELYPLDPNESSLDEVYLEHLENQIKDWQDYRTLHTDAIAAFYSWRASFARLLQVEGQLYESKHLPTQSKDLFKLEREATSIRERILPQLEKLLFSVAHKSEDFKVFGLPAKVYVEEARREADRAPPGTQRLSPEKQAQLLSKSVMSLRTSNATRAGNYSRKSILKPNQSPKSAISTVRARSGGANLRPGFYSRFKSPFPDKNQSASAVFNSAALIDQKPAIQKVEWPKLRDEVGASGSPSISSISKAAALSRLRAPRVMVDSASKNSGFSASCGRLRHMTPRAVRLLAESPRPISVIDLFGCGGNKPAQASSGLKTPTGLGASSTKTTVSWFDGSSSLGDLTSSYSSLWVHNRDINLGTHQPVSPTSVKSDSIFATPIGRAPTARKKGTTTPKASASCSYLNRLTPRAVPLPKEPSCPVSVVDLFRHRRSNVNRLTPMGNSATEIENRNAPGPKNAATSGWQPRSDKATTSQDASNDRMITSSLSSFSSSSVLKSNQSVSPTSTKGETIFVTPVGRAPVARRLQKMDSLHTTPSTPTPATPSRLRTPRVVTRFAAVTPTLLTPCSRLDQMTPRALPPPKEPPRTVSVVNFFRRDGERDATNGTPLSRWRTRRLRTPNDSERPGELCAHLFADGYLERIGTSHVTLAANT</sequence>
<dbReference type="EMBL" id="APAU02000026">
    <property type="protein sequence ID" value="EUB60869.1"/>
    <property type="molecule type" value="Genomic_DNA"/>
</dbReference>
<dbReference type="OrthoDB" id="642895at2759"/>